<dbReference type="AlphaFoldDB" id="A0A0F9RQJ4"/>
<reference evidence="1" key="1">
    <citation type="journal article" date="2015" name="Nature">
        <title>Complex archaea that bridge the gap between prokaryotes and eukaryotes.</title>
        <authorList>
            <person name="Spang A."/>
            <person name="Saw J.H."/>
            <person name="Jorgensen S.L."/>
            <person name="Zaremba-Niedzwiedzka K."/>
            <person name="Martijn J."/>
            <person name="Lind A.E."/>
            <person name="van Eijk R."/>
            <person name="Schleper C."/>
            <person name="Guy L."/>
            <person name="Ettema T.J."/>
        </authorList>
    </citation>
    <scope>NUCLEOTIDE SEQUENCE</scope>
</reference>
<sequence>MIKVEKRKEKMYCVKCKKKIEGQNYIDKEGVCNICNGDEIVQDIVQIKLPGGIVAFWIGTSGYISKEKNQRYFNIPDSVKQTIIHGRDYKILVQEI</sequence>
<dbReference type="EMBL" id="LAZR01000825">
    <property type="protein sequence ID" value="KKN56964.1"/>
    <property type="molecule type" value="Genomic_DNA"/>
</dbReference>
<organism evidence="1">
    <name type="scientific">marine sediment metagenome</name>
    <dbReference type="NCBI Taxonomy" id="412755"/>
    <lineage>
        <taxon>unclassified sequences</taxon>
        <taxon>metagenomes</taxon>
        <taxon>ecological metagenomes</taxon>
    </lineage>
</organism>
<accession>A0A0F9RQJ4</accession>
<comment type="caution">
    <text evidence="1">The sequence shown here is derived from an EMBL/GenBank/DDBJ whole genome shotgun (WGS) entry which is preliminary data.</text>
</comment>
<protein>
    <submittedName>
        <fullName evidence="1">Uncharacterized protein</fullName>
    </submittedName>
</protein>
<evidence type="ECO:0000313" key="1">
    <source>
        <dbReference type="EMBL" id="KKN56964.1"/>
    </source>
</evidence>
<proteinExistence type="predicted"/>
<gene>
    <name evidence="1" type="ORF">LCGC14_0566860</name>
</gene>
<name>A0A0F9RQJ4_9ZZZZ</name>